<accession>A0ABV8LU71</accession>
<dbReference type="Pfam" id="PF08281">
    <property type="entry name" value="Sigma70_r4_2"/>
    <property type="match status" value="1"/>
</dbReference>
<evidence type="ECO:0000259" key="7">
    <source>
        <dbReference type="Pfam" id="PF20239"/>
    </source>
</evidence>
<evidence type="ECO:0000256" key="2">
    <source>
        <dbReference type="ARBA" id="ARBA00023015"/>
    </source>
</evidence>
<evidence type="ECO:0000313" key="8">
    <source>
        <dbReference type="EMBL" id="MFC4134551.1"/>
    </source>
</evidence>
<name>A0ABV8LU71_9ACTN</name>
<feature type="domain" description="DUF6596" evidence="7">
    <location>
        <begin position="182"/>
        <end position="281"/>
    </location>
</feature>
<protein>
    <submittedName>
        <fullName evidence="8">RNA polymerase sigma factor</fullName>
    </submittedName>
</protein>
<dbReference type="Pfam" id="PF20239">
    <property type="entry name" value="DUF6596"/>
    <property type="match status" value="1"/>
</dbReference>
<dbReference type="Gene3D" id="1.10.1740.10">
    <property type="match status" value="1"/>
</dbReference>
<dbReference type="EMBL" id="JBHSAY010000015">
    <property type="protein sequence ID" value="MFC4134551.1"/>
    <property type="molecule type" value="Genomic_DNA"/>
</dbReference>
<dbReference type="InterPro" id="IPR046531">
    <property type="entry name" value="DUF6596"/>
</dbReference>
<feature type="domain" description="RNA polymerase sigma factor 70 region 4 type 2" evidence="6">
    <location>
        <begin position="113"/>
        <end position="164"/>
    </location>
</feature>
<dbReference type="PANTHER" id="PTHR47756">
    <property type="entry name" value="BLL6612 PROTEIN-RELATED"/>
    <property type="match status" value="1"/>
</dbReference>
<keyword evidence="2" id="KW-0805">Transcription regulation</keyword>
<dbReference type="InterPro" id="IPR014284">
    <property type="entry name" value="RNA_pol_sigma-70_dom"/>
</dbReference>
<dbReference type="SUPFAM" id="SSF88946">
    <property type="entry name" value="Sigma2 domain of RNA polymerase sigma factors"/>
    <property type="match status" value="1"/>
</dbReference>
<evidence type="ECO:0000256" key="4">
    <source>
        <dbReference type="ARBA" id="ARBA00023163"/>
    </source>
</evidence>
<dbReference type="Gene3D" id="1.10.10.10">
    <property type="entry name" value="Winged helix-like DNA-binding domain superfamily/Winged helix DNA-binding domain"/>
    <property type="match status" value="1"/>
</dbReference>
<dbReference type="InterPro" id="IPR007627">
    <property type="entry name" value="RNA_pol_sigma70_r2"/>
</dbReference>
<dbReference type="InterPro" id="IPR013324">
    <property type="entry name" value="RNA_pol_sigma_r3/r4-like"/>
</dbReference>
<dbReference type="InterPro" id="IPR013249">
    <property type="entry name" value="RNA_pol_sigma70_r4_t2"/>
</dbReference>
<dbReference type="NCBIfam" id="TIGR02937">
    <property type="entry name" value="sigma70-ECF"/>
    <property type="match status" value="1"/>
</dbReference>
<evidence type="ECO:0000259" key="5">
    <source>
        <dbReference type="Pfam" id="PF04542"/>
    </source>
</evidence>
<evidence type="ECO:0000256" key="1">
    <source>
        <dbReference type="ARBA" id="ARBA00010641"/>
    </source>
</evidence>
<reference evidence="9" key="1">
    <citation type="journal article" date="2019" name="Int. J. Syst. Evol. Microbiol.">
        <title>The Global Catalogue of Microorganisms (GCM) 10K type strain sequencing project: providing services to taxonomists for standard genome sequencing and annotation.</title>
        <authorList>
            <consortium name="The Broad Institute Genomics Platform"/>
            <consortium name="The Broad Institute Genome Sequencing Center for Infectious Disease"/>
            <person name="Wu L."/>
            <person name="Ma J."/>
        </authorList>
    </citation>
    <scope>NUCLEOTIDE SEQUENCE [LARGE SCALE GENOMIC DNA]</scope>
    <source>
        <strain evidence="9">CGMCC 4.7289</strain>
    </source>
</reference>
<comment type="similarity">
    <text evidence="1">Belongs to the sigma-70 factor family. ECF subfamily.</text>
</comment>
<sequence>MTVPAAAEDLLRRLTPQVLGVVARRYGDFAEAEDAVQEALLAATLQWPEQGVPENPKAWLVTVASRRMTDQIRSESARRRREEAVYAQSPPDELVAAAADEVTEHRDDTLMLLLLCCHPALSPPSQLALTLRAVGGLTTAEIAGAFLVPEATMAQRISRAKQKIKSAGSTFQAPPAHEVPERMRVVLHVLYLMFNEGYAATSGPDLLRAELTGEAIRLTRALHQIRPDDGEVAGLLALMLLTEARRGARTGPDGDLIPLAEQDRGKWDAERIAEGVDLVTRTLAAARIGPYQVQAAIAAVHDEAPRAEDTDWKQILSLYQLLDVLAPNPVVLLNQAVAAAMVHGPEAGLALLDRLAEDERLTGHHRLAAVRAHLLEMAGDDDGARSAYQLAAKRTTSLPERRYLESRVARLGGR</sequence>
<evidence type="ECO:0000313" key="9">
    <source>
        <dbReference type="Proteomes" id="UP001595816"/>
    </source>
</evidence>
<organism evidence="8 9">
    <name type="scientific">Hamadaea flava</name>
    <dbReference type="NCBI Taxonomy" id="1742688"/>
    <lineage>
        <taxon>Bacteria</taxon>
        <taxon>Bacillati</taxon>
        <taxon>Actinomycetota</taxon>
        <taxon>Actinomycetes</taxon>
        <taxon>Micromonosporales</taxon>
        <taxon>Micromonosporaceae</taxon>
        <taxon>Hamadaea</taxon>
    </lineage>
</organism>
<dbReference type="InterPro" id="IPR036388">
    <property type="entry name" value="WH-like_DNA-bd_sf"/>
</dbReference>
<evidence type="ECO:0000256" key="3">
    <source>
        <dbReference type="ARBA" id="ARBA00023082"/>
    </source>
</evidence>
<dbReference type="PANTHER" id="PTHR47756:SF2">
    <property type="entry name" value="BLL6612 PROTEIN"/>
    <property type="match status" value="1"/>
</dbReference>
<proteinExistence type="inferred from homology"/>
<feature type="domain" description="RNA polymerase sigma-70 region 2" evidence="5">
    <location>
        <begin position="10"/>
        <end position="76"/>
    </location>
</feature>
<comment type="caution">
    <text evidence="8">The sequence shown here is derived from an EMBL/GenBank/DDBJ whole genome shotgun (WGS) entry which is preliminary data.</text>
</comment>
<dbReference type="RefSeq" id="WP_253761300.1">
    <property type="nucleotide sequence ID" value="NZ_JAMZDZ010000001.1"/>
</dbReference>
<evidence type="ECO:0000259" key="6">
    <source>
        <dbReference type="Pfam" id="PF08281"/>
    </source>
</evidence>
<keyword evidence="9" id="KW-1185">Reference proteome</keyword>
<dbReference type="Pfam" id="PF04542">
    <property type="entry name" value="Sigma70_r2"/>
    <property type="match status" value="1"/>
</dbReference>
<dbReference type="Proteomes" id="UP001595816">
    <property type="component" value="Unassembled WGS sequence"/>
</dbReference>
<dbReference type="SUPFAM" id="SSF88659">
    <property type="entry name" value="Sigma3 and sigma4 domains of RNA polymerase sigma factors"/>
    <property type="match status" value="1"/>
</dbReference>
<keyword evidence="3" id="KW-0731">Sigma factor</keyword>
<gene>
    <name evidence="8" type="ORF">ACFOZ4_28410</name>
</gene>
<keyword evidence="4" id="KW-0804">Transcription</keyword>
<dbReference type="InterPro" id="IPR013325">
    <property type="entry name" value="RNA_pol_sigma_r2"/>
</dbReference>